<dbReference type="PANTHER" id="PTHR10629:SF52">
    <property type="entry name" value="DNA (CYTOSINE-5)-METHYLTRANSFERASE 1"/>
    <property type="match status" value="1"/>
</dbReference>
<evidence type="ECO:0000256" key="5">
    <source>
        <dbReference type="PROSITE-ProRule" id="PRU01016"/>
    </source>
</evidence>
<dbReference type="PANTHER" id="PTHR10629">
    <property type="entry name" value="CYTOSINE-SPECIFIC METHYLTRANSFERASE"/>
    <property type="match status" value="1"/>
</dbReference>
<dbReference type="InterPro" id="IPR050390">
    <property type="entry name" value="C5-Methyltransferase"/>
</dbReference>
<dbReference type="Proteomes" id="UP000051166">
    <property type="component" value="Unassembled WGS sequence"/>
</dbReference>
<dbReference type="GO" id="GO:0003886">
    <property type="term" value="F:DNA (cytosine-5-)-methyltransferase activity"/>
    <property type="evidence" value="ECO:0007669"/>
    <property type="project" value="UniProtKB-EC"/>
</dbReference>
<dbReference type="SUPFAM" id="SSF53335">
    <property type="entry name" value="S-adenosyl-L-methionine-dependent methyltransferases"/>
    <property type="match status" value="1"/>
</dbReference>
<gene>
    <name evidence="8" type="ORF">FD50_GL001809</name>
</gene>
<feature type="active site" evidence="5">
    <location>
        <position position="130"/>
    </location>
</feature>
<evidence type="ECO:0000256" key="1">
    <source>
        <dbReference type="ARBA" id="ARBA00022603"/>
    </source>
</evidence>
<dbReference type="Gene3D" id="3.40.50.150">
    <property type="entry name" value="Vaccinia Virus protein VP39"/>
    <property type="match status" value="1"/>
</dbReference>
<dbReference type="PRINTS" id="PR00105">
    <property type="entry name" value="C5METTRFRASE"/>
</dbReference>
<dbReference type="EMBL" id="AZFQ01000053">
    <property type="protein sequence ID" value="KRL97251.1"/>
    <property type="molecule type" value="Genomic_DNA"/>
</dbReference>
<dbReference type="GO" id="GO:0044027">
    <property type="term" value="P:negative regulation of gene expression via chromosomal CpG island methylation"/>
    <property type="evidence" value="ECO:0007669"/>
    <property type="project" value="TreeGrafter"/>
</dbReference>
<dbReference type="GO" id="GO:0009307">
    <property type="term" value="P:DNA restriction-modification system"/>
    <property type="evidence" value="ECO:0007669"/>
    <property type="project" value="UniProtKB-KW"/>
</dbReference>
<keyword evidence="4" id="KW-0680">Restriction system</keyword>
<dbReference type="STRING" id="1423801.FD50_GL001809"/>
<reference evidence="8 9" key="1">
    <citation type="journal article" date="2015" name="Genome Announc.">
        <title>Expanding the biotechnology potential of lactobacilli through comparative genomics of 213 strains and associated genera.</title>
        <authorList>
            <person name="Sun Z."/>
            <person name="Harris H.M."/>
            <person name="McCann A."/>
            <person name="Guo C."/>
            <person name="Argimon S."/>
            <person name="Zhang W."/>
            <person name="Yang X."/>
            <person name="Jeffery I.B."/>
            <person name="Cooney J.C."/>
            <person name="Kagawa T.F."/>
            <person name="Liu W."/>
            <person name="Song Y."/>
            <person name="Salvetti E."/>
            <person name="Wrobel A."/>
            <person name="Rasinkangas P."/>
            <person name="Parkhill J."/>
            <person name="Rea M.C."/>
            <person name="O'Sullivan O."/>
            <person name="Ritari J."/>
            <person name="Douillard F.P."/>
            <person name="Paul Ross R."/>
            <person name="Yang R."/>
            <person name="Briner A.E."/>
            <person name="Felis G.E."/>
            <person name="de Vos W.M."/>
            <person name="Barrangou R."/>
            <person name="Klaenhammer T.R."/>
            <person name="Caufield P.W."/>
            <person name="Cui Y."/>
            <person name="Zhang H."/>
            <person name="O'Toole P.W."/>
        </authorList>
    </citation>
    <scope>NUCLEOTIDE SEQUENCE [LARGE SCALE GENOMIC DNA]</scope>
    <source>
        <strain evidence="8 9">DSM 16230</strain>
    </source>
</reference>
<evidence type="ECO:0000256" key="6">
    <source>
        <dbReference type="RuleBase" id="RU000416"/>
    </source>
</evidence>
<evidence type="ECO:0000313" key="8">
    <source>
        <dbReference type="EMBL" id="KRL97251.1"/>
    </source>
</evidence>
<keyword evidence="1 5" id="KW-0489">Methyltransferase</keyword>
<dbReference type="Gene3D" id="3.90.120.10">
    <property type="entry name" value="DNA Methylase, subunit A, domain 2"/>
    <property type="match status" value="1"/>
</dbReference>
<evidence type="ECO:0000256" key="4">
    <source>
        <dbReference type="ARBA" id="ARBA00022747"/>
    </source>
</evidence>
<dbReference type="PROSITE" id="PS00094">
    <property type="entry name" value="C5_MTASE_1"/>
    <property type="match status" value="1"/>
</dbReference>
<organism evidence="8 9">
    <name type="scientific">Liquorilactobacillus satsumensis DSM 16230 = JCM 12392</name>
    <dbReference type="NCBI Taxonomy" id="1423801"/>
    <lineage>
        <taxon>Bacteria</taxon>
        <taxon>Bacillati</taxon>
        <taxon>Bacillota</taxon>
        <taxon>Bacilli</taxon>
        <taxon>Lactobacillales</taxon>
        <taxon>Lactobacillaceae</taxon>
        <taxon>Liquorilactobacillus</taxon>
    </lineage>
</organism>
<keyword evidence="9" id="KW-1185">Reference proteome</keyword>
<name>A0A0R1V1I7_9LACO</name>
<dbReference type="InterPro" id="IPR018117">
    <property type="entry name" value="C5_DNA_meth_AS"/>
</dbReference>
<accession>A0A0R1V1I7</accession>
<protein>
    <recommendedName>
        <fullName evidence="7">Cytosine-specific methyltransferase</fullName>
        <ecNumber evidence="7">2.1.1.37</ecNumber>
    </recommendedName>
</protein>
<dbReference type="EC" id="2.1.1.37" evidence="7"/>
<sequence length="429" mass="49529">MKKFKNKSGMKMKKQTIIDLFSGAGGLTEGFRNDHYEIVGHVEMNYAACETLQLRDVFYWLKDHDKLDKYFKFLNGDISHENLLSCVDDHVLHKTMNITMNQTTLDKIFASFDKKLGGRSVDGVIGGPPCQAYSTIGRARNAPKKASDKRIYLYRYYIEFLKRYRPKFFVFENVKGLKSFRDIEGNLLLSKMKTEFIQVNYSLGIRTINMNEFGVPQTRERLIIFGVPKGSEQKIDAFYDQLKNQKEESATVGEVFSDLPKIKSGQQLNEYDGIPSSFVRRKYRRIRGVPLTQNVSRPNRQNDLEIYRQVVLAKRQGKNLKYNDLPKKLQMHKHTSIFLDRFKSLSADKPSYTIVAHIAKDGHHYIHPDIKQNRSITVREAARLQGFPDDYFFESSRTQAFVQIGNAVPPIFSEKISKAIFSVLQGICN</sequence>
<keyword evidence="3 5" id="KW-0949">S-adenosyl-L-methionine</keyword>
<evidence type="ECO:0000256" key="3">
    <source>
        <dbReference type="ARBA" id="ARBA00022691"/>
    </source>
</evidence>
<dbReference type="InterPro" id="IPR001525">
    <property type="entry name" value="C5_MeTfrase"/>
</dbReference>
<dbReference type="GO" id="GO:0032259">
    <property type="term" value="P:methylation"/>
    <property type="evidence" value="ECO:0007669"/>
    <property type="project" value="UniProtKB-KW"/>
</dbReference>
<dbReference type="AlphaFoldDB" id="A0A0R1V1I7"/>
<comment type="caution">
    <text evidence="8">The sequence shown here is derived from an EMBL/GenBank/DDBJ whole genome shotgun (WGS) entry which is preliminary data.</text>
</comment>
<dbReference type="InterPro" id="IPR029063">
    <property type="entry name" value="SAM-dependent_MTases_sf"/>
</dbReference>
<evidence type="ECO:0000256" key="2">
    <source>
        <dbReference type="ARBA" id="ARBA00022679"/>
    </source>
</evidence>
<keyword evidence="2 5" id="KW-0808">Transferase</keyword>
<comment type="similarity">
    <text evidence="5 6">Belongs to the class I-like SAM-binding methyltransferase superfamily. C5-methyltransferase family.</text>
</comment>
<dbReference type="PROSITE" id="PS51679">
    <property type="entry name" value="SAM_MT_C5"/>
    <property type="match status" value="1"/>
</dbReference>
<evidence type="ECO:0000313" key="9">
    <source>
        <dbReference type="Proteomes" id="UP000051166"/>
    </source>
</evidence>
<comment type="catalytic activity">
    <reaction evidence="7">
        <text>a 2'-deoxycytidine in DNA + S-adenosyl-L-methionine = a 5-methyl-2'-deoxycytidine in DNA + S-adenosyl-L-homocysteine + H(+)</text>
        <dbReference type="Rhea" id="RHEA:13681"/>
        <dbReference type="Rhea" id="RHEA-COMP:11369"/>
        <dbReference type="Rhea" id="RHEA-COMP:11370"/>
        <dbReference type="ChEBI" id="CHEBI:15378"/>
        <dbReference type="ChEBI" id="CHEBI:57856"/>
        <dbReference type="ChEBI" id="CHEBI:59789"/>
        <dbReference type="ChEBI" id="CHEBI:85452"/>
        <dbReference type="ChEBI" id="CHEBI:85454"/>
        <dbReference type="EC" id="2.1.1.37"/>
    </reaction>
</comment>
<proteinExistence type="inferred from homology"/>
<dbReference type="GO" id="GO:0003677">
    <property type="term" value="F:DNA binding"/>
    <property type="evidence" value="ECO:0007669"/>
    <property type="project" value="TreeGrafter"/>
</dbReference>
<dbReference type="NCBIfam" id="TIGR00675">
    <property type="entry name" value="dcm"/>
    <property type="match status" value="1"/>
</dbReference>
<dbReference type="PATRIC" id="fig|1423801.4.peg.1851"/>
<dbReference type="Pfam" id="PF00145">
    <property type="entry name" value="DNA_methylase"/>
    <property type="match status" value="2"/>
</dbReference>
<evidence type="ECO:0000256" key="7">
    <source>
        <dbReference type="RuleBase" id="RU000417"/>
    </source>
</evidence>